<protein>
    <submittedName>
        <fullName evidence="5">BCAP protein</fullName>
    </submittedName>
</protein>
<accession>A0A8X7X500</accession>
<dbReference type="PROSITE" id="PS51376">
    <property type="entry name" value="DBB"/>
    <property type="match status" value="1"/>
</dbReference>
<dbReference type="Proteomes" id="UP000886611">
    <property type="component" value="Unassembled WGS sequence"/>
</dbReference>
<organism evidence="5 6">
    <name type="scientific">Polypterus senegalus</name>
    <name type="common">Senegal bichir</name>
    <dbReference type="NCBI Taxonomy" id="55291"/>
    <lineage>
        <taxon>Eukaryota</taxon>
        <taxon>Metazoa</taxon>
        <taxon>Chordata</taxon>
        <taxon>Craniata</taxon>
        <taxon>Vertebrata</taxon>
        <taxon>Euteleostomi</taxon>
        <taxon>Actinopterygii</taxon>
        <taxon>Polypteriformes</taxon>
        <taxon>Polypteridae</taxon>
        <taxon>Polypterus</taxon>
    </lineage>
</organism>
<feature type="region of interest" description="Disordered" evidence="2">
    <location>
        <begin position="791"/>
        <end position="919"/>
    </location>
</feature>
<feature type="domain" description="TIR" evidence="3">
    <location>
        <begin position="8"/>
        <end position="165"/>
    </location>
</feature>
<dbReference type="InterPro" id="IPR000157">
    <property type="entry name" value="TIR_dom"/>
</dbReference>
<evidence type="ECO:0000313" key="6">
    <source>
        <dbReference type="Proteomes" id="UP000886611"/>
    </source>
</evidence>
<dbReference type="InterPro" id="IPR035897">
    <property type="entry name" value="Toll_tir_struct_dom_sf"/>
</dbReference>
<feature type="compositionally biased region" description="Low complexity" evidence="2">
    <location>
        <begin position="818"/>
        <end position="844"/>
    </location>
</feature>
<keyword evidence="1" id="KW-0597">Phosphoprotein</keyword>
<dbReference type="Gene3D" id="3.40.50.10140">
    <property type="entry name" value="Toll/interleukin-1 receptor homology (TIR) domain"/>
    <property type="match status" value="1"/>
</dbReference>
<sequence>MSKTEVEDSCDVLIVYTEEASEWRTYLQHILVSSNLFSAKSIVPYRLDSSTTFSSEDVRLFQHSRCILLLMSFSFLDVLCDGTFLESLKEALCQPSKIVMLLCGVTETEWLEQYFQEWYQWKKLYPEDDPSLYITAVQQIVSEGCESITDSEADAWTEVDASEHLTAVTAEDQEEVTEEQQEREDEDIMSPEAAESNSEEIAEKLLEETGEEQANLLMENTPELTESWPQVPEEFLLGPDIPAEETVPYQADDVQPCSIEAQEESTEKPQPTTPLYESHVIVQPNKIRCGSQEKLYIILKCRLDKQVKTEIEFTCKDCRSMREPVVLENDYTASVRAPDMPPGPVSVTLYSGNVTVCTTSVNYYTEMEEISRCLLKVSNPVDFMCQAFNVLPSKIEALDKLLTESLKKNMPASGLHLFGINQLEEENISAFERNEELPTLLHFSAKYGLKSLTALLLQCPGAIQAYSVANKYGEYPNSIAEKNGFKDLRQFMDEYVETADMLKSHIKEAMNEGEEDEVYETMSKVSTDILMKYSLNPGSNEEIYESMIKLNSNDVEDIYEDMMEEIPDPFSMSTQESILRKFLEGKSENADSLVEAESRTSDTMQEDPYKLCFEDVYDTVEQGTECRVEVTNRPPAPIPRPSISQDVEERESYICKVFSAKEEKKIDSLYSQALLASEAVRPVRDRLSTSNYDPFAGMKTPGQRQLISLQERVKMGMCTVDEAVLEFKEWQLNQKKRCVSFKFQQENLKKLRDSISRRQKEKGRSGGPPDLEISAPFCPPRSAPFRLECGVYEPSPRKTTPTPPPPPIRPIQRGNWETGSTTSTSSSASNRSSVRSNLSFSSGVEGDNEDNLDFLNQSGHLPHMNENPPELPPPRIPPRPPVRSHDRSSQERYVQCPTSRFNTPPGRYSPPPPIPRRIR</sequence>
<feature type="domain" description="DBB" evidence="4">
    <location>
        <begin position="282"/>
        <end position="418"/>
    </location>
</feature>
<reference evidence="5 6" key="1">
    <citation type="journal article" date="2021" name="Cell">
        <title>Tracing the genetic footprints of vertebrate landing in non-teleost ray-finned fishes.</title>
        <authorList>
            <person name="Bi X."/>
            <person name="Wang K."/>
            <person name="Yang L."/>
            <person name="Pan H."/>
            <person name="Jiang H."/>
            <person name="Wei Q."/>
            <person name="Fang M."/>
            <person name="Yu H."/>
            <person name="Zhu C."/>
            <person name="Cai Y."/>
            <person name="He Y."/>
            <person name="Gan X."/>
            <person name="Zeng H."/>
            <person name="Yu D."/>
            <person name="Zhu Y."/>
            <person name="Jiang H."/>
            <person name="Qiu Q."/>
            <person name="Yang H."/>
            <person name="Zhang Y.E."/>
            <person name="Wang W."/>
            <person name="Zhu M."/>
            <person name="He S."/>
            <person name="Zhang G."/>
        </authorList>
    </citation>
    <scope>NUCLEOTIDE SEQUENCE [LARGE SCALE GENOMIC DNA]</scope>
    <source>
        <strain evidence="5">Bchr_013</strain>
    </source>
</reference>
<dbReference type="GO" id="GO:0036312">
    <property type="term" value="F:phosphatidylinositol 3-kinase regulatory subunit binding"/>
    <property type="evidence" value="ECO:0007669"/>
    <property type="project" value="TreeGrafter"/>
</dbReference>
<feature type="compositionally biased region" description="Basic and acidic residues" evidence="2">
    <location>
        <begin position="752"/>
        <end position="764"/>
    </location>
</feature>
<evidence type="ECO:0000259" key="4">
    <source>
        <dbReference type="PROSITE" id="PS51376"/>
    </source>
</evidence>
<feature type="non-terminal residue" evidence="5">
    <location>
        <position position="919"/>
    </location>
</feature>
<dbReference type="InterPro" id="IPR041340">
    <property type="entry name" value="PIK3AP1_TIR"/>
</dbReference>
<feature type="non-terminal residue" evidence="5">
    <location>
        <position position="1"/>
    </location>
</feature>
<feature type="compositionally biased region" description="Pro residues" evidence="2">
    <location>
        <begin position="907"/>
        <end position="919"/>
    </location>
</feature>
<feature type="compositionally biased region" description="Pro residues" evidence="2">
    <location>
        <begin position="869"/>
        <end position="881"/>
    </location>
</feature>
<proteinExistence type="predicted"/>
<dbReference type="PROSITE" id="PS50104">
    <property type="entry name" value="TIR"/>
    <property type="match status" value="1"/>
</dbReference>
<dbReference type="Pfam" id="PF14545">
    <property type="entry name" value="DBB"/>
    <property type="match status" value="1"/>
</dbReference>
<gene>
    <name evidence="5" type="primary">Pik3ap1</name>
    <name evidence="5" type="ORF">GTO96_0001920</name>
</gene>
<dbReference type="EMBL" id="JAATIS010004040">
    <property type="protein sequence ID" value="KAG2462528.1"/>
    <property type="molecule type" value="Genomic_DNA"/>
</dbReference>
<feature type="region of interest" description="Disordered" evidence="2">
    <location>
        <begin position="169"/>
        <end position="198"/>
    </location>
</feature>
<dbReference type="InterPro" id="IPR017893">
    <property type="entry name" value="DBB_domain"/>
</dbReference>
<evidence type="ECO:0000313" key="5">
    <source>
        <dbReference type="EMBL" id="KAG2462528.1"/>
    </source>
</evidence>
<name>A0A8X7X500_POLSE</name>
<dbReference type="PANTHER" id="PTHR16267">
    <property type="entry name" value="BANK1/PIK3AP1 FAMILY MEMBER"/>
    <property type="match status" value="1"/>
</dbReference>
<dbReference type="InterPro" id="IPR052446">
    <property type="entry name" value="B-cell_PI3K-Signaling_Adptrs"/>
</dbReference>
<keyword evidence="6" id="KW-1185">Reference proteome</keyword>
<evidence type="ECO:0000259" key="3">
    <source>
        <dbReference type="PROSITE" id="PS50104"/>
    </source>
</evidence>
<feature type="region of interest" description="Disordered" evidence="2">
    <location>
        <begin position="752"/>
        <end position="779"/>
    </location>
</feature>
<dbReference type="PANTHER" id="PTHR16267:SF12">
    <property type="entry name" value="PHOSPHOINOSITIDE 3-KINASE ADAPTER PROTEIN 1"/>
    <property type="match status" value="1"/>
</dbReference>
<dbReference type="GO" id="GO:0005829">
    <property type="term" value="C:cytosol"/>
    <property type="evidence" value="ECO:0007669"/>
    <property type="project" value="TreeGrafter"/>
</dbReference>
<dbReference type="GO" id="GO:0007165">
    <property type="term" value="P:signal transduction"/>
    <property type="evidence" value="ECO:0007669"/>
    <property type="project" value="InterPro"/>
</dbReference>
<comment type="caution">
    <text evidence="5">The sequence shown here is derived from an EMBL/GenBank/DDBJ whole genome shotgun (WGS) entry which is preliminary data.</text>
</comment>
<dbReference type="AlphaFoldDB" id="A0A8X7X500"/>
<dbReference type="Pfam" id="PF18567">
    <property type="entry name" value="TIR_3"/>
    <property type="match status" value="1"/>
</dbReference>
<feature type="compositionally biased region" description="Acidic residues" evidence="2">
    <location>
        <begin position="171"/>
        <end position="189"/>
    </location>
</feature>
<evidence type="ECO:0000256" key="1">
    <source>
        <dbReference type="ARBA" id="ARBA00022553"/>
    </source>
</evidence>
<dbReference type="GO" id="GO:0005102">
    <property type="term" value="F:signaling receptor binding"/>
    <property type="evidence" value="ECO:0007669"/>
    <property type="project" value="TreeGrafter"/>
</dbReference>
<dbReference type="SMART" id="SM01282">
    <property type="entry name" value="DBB"/>
    <property type="match status" value="1"/>
</dbReference>
<evidence type="ECO:0000256" key="2">
    <source>
        <dbReference type="SAM" id="MobiDB-lite"/>
    </source>
</evidence>